<evidence type="ECO:0000256" key="2">
    <source>
        <dbReference type="SAM" id="Phobius"/>
    </source>
</evidence>
<accession>A0AAU9UYJ5</accession>
<organism evidence="4 5">
    <name type="scientific">Euphydryas editha</name>
    <name type="common">Edith's checkerspot</name>
    <dbReference type="NCBI Taxonomy" id="104508"/>
    <lineage>
        <taxon>Eukaryota</taxon>
        <taxon>Metazoa</taxon>
        <taxon>Ecdysozoa</taxon>
        <taxon>Arthropoda</taxon>
        <taxon>Hexapoda</taxon>
        <taxon>Insecta</taxon>
        <taxon>Pterygota</taxon>
        <taxon>Neoptera</taxon>
        <taxon>Endopterygota</taxon>
        <taxon>Lepidoptera</taxon>
        <taxon>Glossata</taxon>
        <taxon>Ditrysia</taxon>
        <taxon>Papilionoidea</taxon>
        <taxon>Nymphalidae</taxon>
        <taxon>Nymphalinae</taxon>
        <taxon>Euphydryas</taxon>
    </lineage>
</organism>
<dbReference type="Pfam" id="PF07679">
    <property type="entry name" value="I-set"/>
    <property type="match status" value="1"/>
</dbReference>
<evidence type="ECO:0000313" key="5">
    <source>
        <dbReference type="Proteomes" id="UP001153954"/>
    </source>
</evidence>
<feature type="domain" description="Immunoglobulin I-set" evidence="3">
    <location>
        <begin position="15"/>
        <end position="54"/>
    </location>
</feature>
<protein>
    <recommendedName>
        <fullName evidence="3">Immunoglobulin I-set domain-containing protein</fullName>
    </recommendedName>
</protein>
<keyword evidence="2" id="KW-0812">Transmembrane</keyword>
<evidence type="ECO:0000313" key="4">
    <source>
        <dbReference type="EMBL" id="CAH2102654.1"/>
    </source>
</evidence>
<dbReference type="InterPro" id="IPR036179">
    <property type="entry name" value="Ig-like_dom_sf"/>
</dbReference>
<keyword evidence="2" id="KW-1133">Transmembrane helix</keyword>
<comment type="caution">
    <text evidence="4">The sequence shown here is derived from an EMBL/GenBank/DDBJ whole genome shotgun (WGS) entry which is preliminary data.</text>
</comment>
<keyword evidence="5" id="KW-1185">Reference proteome</keyword>
<name>A0AAU9UYJ5_EUPED</name>
<dbReference type="EMBL" id="CAKOGL010000025">
    <property type="protein sequence ID" value="CAH2102654.1"/>
    <property type="molecule type" value="Genomic_DNA"/>
</dbReference>
<dbReference type="AlphaFoldDB" id="A0AAU9UYJ5"/>
<evidence type="ECO:0000256" key="1">
    <source>
        <dbReference type="SAM" id="MobiDB-lite"/>
    </source>
</evidence>
<dbReference type="Proteomes" id="UP001153954">
    <property type="component" value="Unassembled WGS sequence"/>
</dbReference>
<dbReference type="InterPro" id="IPR013098">
    <property type="entry name" value="Ig_I-set"/>
</dbReference>
<feature type="region of interest" description="Disordered" evidence="1">
    <location>
        <begin position="75"/>
        <end position="99"/>
    </location>
</feature>
<dbReference type="SUPFAM" id="SSF48726">
    <property type="entry name" value="Immunoglobulin"/>
    <property type="match status" value="1"/>
</dbReference>
<sequence>MVISSNKYEVINTMISSFESRMVLTVRKLALEDVGGYKCVAKNSLGEVDSVIRLYEIPGPPSGIAVASTRKEDYKYSTPIEGPDNQFGSAERSDDEDEKESITDVLKTESNSPNKENISKSLRNTTNTIIKQNLSNKVRKIINKLESEARDVVSNNGLNLSISIYRFIFVIFAIIYFK</sequence>
<keyword evidence="2" id="KW-0472">Membrane</keyword>
<evidence type="ECO:0000259" key="3">
    <source>
        <dbReference type="Pfam" id="PF07679"/>
    </source>
</evidence>
<feature type="transmembrane region" description="Helical" evidence="2">
    <location>
        <begin position="157"/>
        <end position="177"/>
    </location>
</feature>
<gene>
    <name evidence="4" type="ORF">EEDITHA_LOCUS17251</name>
</gene>
<dbReference type="Gene3D" id="2.60.40.10">
    <property type="entry name" value="Immunoglobulins"/>
    <property type="match status" value="1"/>
</dbReference>
<reference evidence="4" key="1">
    <citation type="submission" date="2022-03" db="EMBL/GenBank/DDBJ databases">
        <authorList>
            <person name="Tunstrom K."/>
        </authorList>
    </citation>
    <scope>NUCLEOTIDE SEQUENCE</scope>
</reference>
<dbReference type="InterPro" id="IPR013783">
    <property type="entry name" value="Ig-like_fold"/>
</dbReference>
<proteinExistence type="predicted"/>